<evidence type="ECO:0000313" key="2">
    <source>
        <dbReference type="Proteomes" id="UP000220032"/>
    </source>
</evidence>
<dbReference type="EMBL" id="NTRR01000055">
    <property type="protein sequence ID" value="PFE08972.1"/>
    <property type="molecule type" value="Genomic_DNA"/>
</dbReference>
<reference evidence="1 2" key="1">
    <citation type="submission" date="2017-09" db="EMBL/GenBank/DDBJ databases">
        <title>Large-scale bioinformatics analysis of Bacillus genomes uncovers conserved roles of natural products in bacterial physiology.</title>
        <authorList>
            <consortium name="Agbiome Team Llc"/>
            <person name="Bleich R.M."/>
            <person name="Grubbs K.J."/>
            <person name="Santa Maria K.C."/>
            <person name="Allen S.E."/>
            <person name="Farag S."/>
            <person name="Shank E.A."/>
            <person name="Bowers A."/>
        </authorList>
    </citation>
    <scope>NUCLEOTIDE SEQUENCE [LARGE SCALE GENOMIC DNA]</scope>
    <source>
        <strain evidence="1 2">AFS022681</strain>
    </source>
</reference>
<name>A0A2A8ZV65_BACCE</name>
<evidence type="ECO:0008006" key="3">
    <source>
        <dbReference type="Google" id="ProtNLM"/>
    </source>
</evidence>
<dbReference type="Proteomes" id="UP000220032">
    <property type="component" value="Unassembled WGS sequence"/>
</dbReference>
<dbReference type="AlphaFoldDB" id="A0A2A8ZV65"/>
<comment type="caution">
    <text evidence="1">The sequence shown here is derived from an EMBL/GenBank/DDBJ whole genome shotgun (WGS) entry which is preliminary data.</text>
</comment>
<proteinExistence type="predicted"/>
<accession>A0A2A8ZV65</accession>
<gene>
    <name evidence="1" type="ORF">CN307_27140</name>
</gene>
<dbReference type="RefSeq" id="WP_098343735.1">
    <property type="nucleotide sequence ID" value="NZ_NTRR01000055.1"/>
</dbReference>
<sequence length="108" mass="12946">MHLTYSDICTAYDVVTKKESNNKYQIALGFINNAHSTYLESRRLYFTEKIERQEFEDFFAKYERLERELKEVISEEDTNTSWLYSRHEDFIEEMKSINELVAALNNSL</sequence>
<protein>
    <recommendedName>
        <fullName evidence="3">Group-specific protein</fullName>
    </recommendedName>
</protein>
<organism evidence="1 2">
    <name type="scientific">Bacillus cereus</name>
    <dbReference type="NCBI Taxonomy" id="1396"/>
    <lineage>
        <taxon>Bacteria</taxon>
        <taxon>Bacillati</taxon>
        <taxon>Bacillota</taxon>
        <taxon>Bacilli</taxon>
        <taxon>Bacillales</taxon>
        <taxon>Bacillaceae</taxon>
        <taxon>Bacillus</taxon>
        <taxon>Bacillus cereus group</taxon>
    </lineage>
</organism>
<evidence type="ECO:0000313" key="1">
    <source>
        <dbReference type="EMBL" id="PFE08972.1"/>
    </source>
</evidence>